<keyword evidence="3" id="KW-1185">Reference proteome</keyword>
<protein>
    <recommendedName>
        <fullName evidence="1">Phage capsid-like C-terminal domain-containing protein</fullName>
    </recommendedName>
</protein>
<dbReference type="Pfam" id="PF05065">
    <property type="entry name" value="Phage_capsid"/>
    <property type="match status" value="1"/>
</dbReference>
<organism evidence="2 3">
    <name type="scientific">Embleya scabrispora</name>
    <dbReference type="NCBI Taxonomy" id="159449"/>
    <lineage>
        <taxon>Bacteria</taxon>
        <taxon>Bacillati</taxon>
        <taxon>Actinomycetota</taxon>
        <taxon>Actinomycetes</taxon>
        <taxon>Kitasatosporales</taxon>
        <taxon>Streptomycetaceae</taxon>
        <taxon>Embleya</taxon>
    </lineage>
</organism>
<feature type="domain" description="Phage capsid-like C-terminal" evidence="1">
    <location>
        <begin position="191"/>
        <end position="365"/>
    </location>
</feature>
<accession>A0A1T3NY87</accession>
<sequence>MPHRVTHHTQLPIHRKDFGMPGIDDLIASIEVEQEAAKKRRTKCGKEIELILAKAQQDGRSALSAEEDERVAELFAARDQAAADIEGIGNKLANANKIKTEEMERAAAQREVAPTQTRAPAYDRVARVGTEERTYRPDTDRRGKQFLMDISRQFLFQDVEAAGRLSRHMAEERIERAEYMARAVGTGAFAGLTVPQYLTDLYAPATAALRPFADVCNRHELPEQGMSVNISRITTASSAEIQAAENAAVSETNMDDTLLTVPVQTAAGQQTVSRQAIDRGTGIEDVTMQDLFNRVATKLDATLLNQATTGLTNVATALAYTDGTPTGAEMYPKILGAAAGVEAALLAMGRPTHAVMHSRRWYWLSSQMSSTWPLINWSGVPVQASGTADSASSYGSGPRGVLPCGLEVIVDNNIATNYGTGTNEDELYVVPASECHLWEDPNAPLFIRAEQAAAANLGVLLVAYSYFAYTFGRYANGMQKVGGTGLVTPAF</sequence>
<name>A0A1T3NY87_9ACTN</name>
<reference evidence="2 3" key="1">
    <citation type="submission" date="2017-03" db="EMBL/GenBank/DDBJ databases">
        <title>Draft genome sequence of Streptomyces scabrisporus NF3, endophyte isolated from Amphipterygium adstringens.</title>
        <authorList>
            <person name="Vazquez M."/>
            <person name="Ceapa C.D."/>
            <person name="Rodriguez Luna D."/>
            <person name="Sanchez Esquivel S."/>
        </authorList>
    </citation>
    <scope>NUCLEOTIDE SEQUENCE [LARGE SCALE GENOMIC DNA]</scope>
    <source>
        <strain evidence="2 3">NF3</strain>
    </source>
</reference>
<dbReference type="Proteomes" id="UP000190037">
    <property type="component" value="Unassembled WGS sequence"/>
</dbReference>
<evidence type="ECO:0000259" key="1">
    <source>
        <dbReference type="Pfam" id="PF05065"/>
    </source>
</evidence>
<comment type="caution">
    <text evidence="2">The sequence shown here is derived from an EMBL/GenBank/DDBJ whole genome shotgun (WGS) entry which is preliminary data.</text>
</comment>
<proteinExistence type="predicted"/>
<dbReference type="SUPFAM" id="SSF56563">
    <property type="entry name" value="Major capsid protein gp5"/>
    <property type="match status" value="1"/>
</dbReference>
<evidence type="ECO:0000313" key="3">
    <source>
        <dbReference type="Proteomes" id="UP000190037"/>
    </source>
</evidence>
<dbReference type="AlphaFoldDB" id="A0A1T3NY87"/>
<evidence type="ECO:0000313" key="2">
    <source>
        <dbReference type="EMBL" id="OPC81816.1"/>
    </source>
</evidence>
<dbReference type="Gene3D" id="3.30.2400.10">
    <property type="entry name" value="Major capsid protein gp5"/>
    <property type="match status" value="1"/>
</dbReference>
<dbReference type="STRING" id="159449.B4N89_13500"/>
<gene>
    <name evidence="2" type="ORF">B4N89_13500</name>
</gene>
<dbReference type="EMBL" id="MWQN01000001">
    <property type="protein sequence ID" value="OPC81816.1"/>
    <property type="molecule type" value="Genomic_DNA"/>
</dbReference>
<dbReference type="InterPro" id="IPR054612">
    <property type="entry name" value="Phage_capsid-like_C"/>
</dbReference>